<accession>A0A7J7SRA2</accession>
<dbReference type="EMBL" id="JABWUV010000018">
    <property type="protein sequence ID" value="KAF6290989.1"/>
    <property type="molecule type" value="Genomic_DNA"/>
</dbReference>
<reference evidence="2 3" key="1">
    <citation type="journal article" date="2020" name="Nature">
        <title>Six reference-quality genomes reveal evolution of bat adaptations.</title>
        <authorList>
            <person name="Jebb D."/>
            <person name="Huang Z."/>
            <person name="Pippel M."/>
            <person name="Hughes G.M."/>
            <person name="Lavrichenko K."/>
            <person name="Devanna P."/>
            <person name="Winkler S."/>
            <person name="Jermiin L.S."/>
            <person name="Skirmuntt E.C."/>
            <person name="Katzourakis A."/>
            <person name="Burkitt-Gray L."/>
            <person name="Ray D.A."/>
            <person name="Sullivan K.A.M."/>
            <person name="Roscito J.G."/>
            <person name="Kirilenko B.M."/>
            <person name="Davalos L.M."/>
            <person name="Corthals A.P."/>
            <person name="Power M.L."/>
            <person name="Jones G."/>
            <person name="Ransome R.D."/>
            <person name="Dechmann D.K.N."/>
            <person name="Locatelli A.G."/>
            <person name="Puechmaille S.J."/>
            <person name="Fedrigo O."/>
            <person name="Jarvis E.D."/>
            <person name="Hiller M."/>
            <person name="Vernes S.C."/>
            <person name="Myers E.W."/>
            <person name="Teeling E.C."/>
        </authorList>
    </citation>
    <scope>NUCLEOTIDE SEQUENCE [LARGE SCALE GENOMIC DNA]</scope>
    <source>
        <strain evidence="2">MMyoMyo1</strain>
        <tissue evidence="2">Flight muscle</tissue>
    </source>
</reference>
<evidence type="ECO:0000313" key="3">
    <source>
        <dbReference type="Proteomes" id="UP000527355"/>
    </source>
</evidence>
<proteinExistence type="predicted"/>
<feature type="region of interest" description="Disordered" evidence="1">
    <location>
        <begin position="1"/>
        <end position="36"/>
    </location>
</feature>
<keyword evidence="3" id="KW-1185">Reference proteome</keyword>
<organism evidence="2 3">
    <name type="scientific">Myotis myotis</name>
    <name type="common">Greater mouse-eared bat</name>
    <name type="synonym">Vespertilio myotis</name>
    <dbReference type="NCBI Taxonomy" id="51298"/>
    <lineage>
        <taxon>Eukaryota</taxon>
        <taxon>Metazoa</taxon>
        <taxon>Chordata</taxon>
        <taxon>Craniata</taxon>
        <taxon>Vertebrata</taxon>
        <taxon>Euteleostomi</taxon>
        <taxon>Mammalia</taxon>
        <taxon>Eutheria</taxon>
        <taxon>Laurasiatheria</taxon>
        <taxon>Chiroptera</taxon>
        <taxon>Yangochiroptera</taxon>
        <taxon>Vespertilionidae</taxon>
        <taxon>Myotis</taxon>
    </lineage>
</organism>
<evidence type="ECO:0000256" key="1">
    <source>
        <dbReference type="SAM" id="MobiDB-lite"/>
    </source>
</evidence>
<name>A0A7J7SRA2_MYOMY</name>
<protein>
    <submittedName>
        <fullName evidence="2">Uncharacterized protein</fullName>
    </submittedName>
</protein>
<dbReference type="AlphaFoldDB" id="A0A7J7SRA2"/>
<comment type="caution">
    <text evidence="2">The sequence shown here is derived from an EMBL/GenBank/DDBJ whole genome shotgun (WGS) entry which is preliminary data.</text>
</comment>
<evidence type="ECO:0000313" key="2">
    <source>
        <dbReference type="EMBL" id="KAF6290989.1"/>
    </source>
</evidence>
<gene>
    <name evidence="2" type="ORF">mMyoMyo1_009369</name>
</gene>
<sequence>MKRGDPGTDNTVGQLWGTGRRQPSAGQAETSGGRVQANTGLRSLAGASCPSRPTTQNGILGSAFGELEAETTVTLGCAGPAPCHPASHPLKFCFQTCSLKFSVTDIPAWQSHHWLGKPLPEFVDFHLTALPPQDHTPWTDTKSGFKAKLITPKISKTSLWP</sequence>
<dbReference type="Proteomes" id="UP000527355">
    <property type="component" value="Unassembled WGS sequence"/>
</dbReference>